<dbReference type="InterPro" id="IPR036768">
    <property type="entry name" value="PolIII_chi_sf"/>
</dbReference>
<dbReference type="PANTHER" id="PTHR38767">
    <property type="entry name" value="DNA POLYMERASE III SUBUNIT CHI"/>
    <property type="match status" value="1"/>
</dbReference>
<dbReference type="Gene3D" id="3.40.50.10110">
    <property type="entry name" value="DNA polymerase III subunit chi"/>
    <property type="match status" value="1"/>
</dbReference>
<dbReference type="InterPro" id="IPR007459">
    <property type="entry name" value="DNA_pol3_chi"/>
</dbReference>
<comment type="caution">
    <text evidence="1">The sequence shown here is derived from an EMBL/GenBank/DDBJ whole genome shotgun (WGS) entry which is preliminary data.</text>
</comment>
<dbReference type="Proteomes" id="UP000190896">
    <property type="component" value="Unassembled WGS sequence"/>
</dbReference>
<evidence type="ECO:0000313" key="1">
    <source>
        <dbReference type="EMBL" id="OOZ36806.1"/>
    </source>
</evidence>
<gene>
    <name evidence="1" type="ORF">BOW51_05310</name>
</gene>
<reference evidence="1 2" key="1">
    <citation type="submission" date="2016-11" db="EMBL/GenBank/DDBJ databases">
        <title>Mixed transmission modes and dynamic genome evolution in an obligate animal-bacterial symbiosis.</title>
        <authorList>
            <person name="Russell S.L."/>
            <person name="Corbett-Detig R.B."/>
            <person name="Cavanaugh C.M."/>
        </authorList>
    </citation>
    <scope>NUCLEOTIDE SEQUENCE [LARGE SCALE GENOMIC DNA]</scope>
    <source>
        <strain evidence="1">Se-Cadez</strain>
    </source>
</reference>
<proteinExistence type="predicted"/>
<dbReference type="OrthoDB" id="5297568at2"/>
<dbReference type="GO" id="GO:0003887">
    <property type="term" value="F:DNA-directed DNA polymerase activity"/>
    <property type="evidence" value="ECO:0007669"/>
    <property type="project" value="InterPro"/>
</dbReference>
<dbReference type="PANTHER" id="PTHR38767:SF1">
    <property type="entry name" value="DNA POLYMERASE III SUBUNIT CHI"/>
    <property type="match status" value="1"/>
</dbReference>
<dbReference type="AlphaFoldDB" id="A0A1T2KVP9"/>
<sequence length="143" mass="16651">MTQVDFYILDEQAQGDRYGLACRIAEKAWQQGWRVYLHTNYPAESRHLDKLLWTFREGSFLPHALTTEADPGLNPVLIGDSADSGDEHDVLINLATEVPIFFAKFERVAELIDHDPQIKQEGRQRFRFYRDRGYSLNTHNIKQ</sequence>
<dbReference type="Pfam" id="PF04364">
    <property type="entry name" value="DNA_pol3_chi"/>
    <property type="match status" value="1"/>
</dbReference>
<dbReference type="GO" id="GO:0003677">
    <property type="term" value="F:DNA binding"/>
    <property type="evidence" value="ECO:0007669"/>
    <property type="project" value="InterPro"/>
</dbReference>
<evidence type="ECO:0000313" key="2">
    <source>
        <dbReference type="Proteomes" id="UP000190896"/>
    </source>
</evidence>
<name>A0A1T2KVP9_9GAMM</name>
<accession>A0A1T2KVP9</accession>
<dbReference type="SUPFAM" id="SSF102400">
    <property type="entry name" value="DNA polymerase III chi subunit"/>
    <property type="match status" value="1"/>
</dbReference>
<dbReference type="RefSeq" id="WP_078486508.1">
    <property type="nucleotide sequence ID" value="NZ_MPRJ01000025.1"/>
</dbReference>
<protein>
    <submittedName>
        <fullName evidence="1">DNA polymerase III subunit chi</fullName>
    </submittedName>
</protein>
<organism evidence="1 2">
    <name type="scientific">Solemya velesiana gill symbiont</name>
    <dbReference type="NCBI Taxonomy" id="1918948"/>
    <lineage>
        <taxon>Bacteria</taxon>
        <taxon>Pseudomonadati</taxon>
        <taxon>Pseudomonadota</taxon>
        <taxon>Gammaproteobacteria</taxon>
        <taxon>sulfur-oxidizing symbionts</taxon>
    </lineage>
</organism>
<dbReference type="EMBL" id="MPRJ01000025">
    <property type="protein sequence ID" value="OOZ36806.1"/>
    <property type="molecule type" value="Genomic_DNA"/>
</dbReference>
<dbReference type="GO" id="GO:0006260">
    <property type="term" value="P:DNA replication"/>
    <property type="evidence" value="ECO:0007669"/>
    <property type="project" value="InterPro"/>
</dbReference>
<keyword evidence="2" id="KW-1185">Reference proteome</keyword>
<dbReference type="GO" id="GO:0032298">
    <property type="term" value="P:positive regulation of DNA-templated DNA replication initiation"/>
    <property type="evidence" value="ECO:0007669"/>
    <property type="project" value="TreeGrafter"/>
</dbReference>